<name>A0A561R9M6_9HYPH</name>
<evidence type="ECO:0000313" key="1">
    <source>
        <dbReference type="EMBL" id="TWF59308.1"/>
    </source>
</evidence>
<protein>
    <submittedName>
        <fullName evidence="1">Uncharacterized protein</fullName>
    </submittedName>
</protein>
<reference evidence="1 2" key="1">
    <citation type="submission" date="2019-06" db="EMBL/GenBank/DDBJ databases">
        <title>Sorghum-associated microbial communities from plants grown in Nebraska, USA.</title>
        <authorList>
            <person name="Schachtman D."/>
        </authorList>
    </citation>
    <scope>NUCLEOTIDE SEQUENCE [LARGE SCALE GENOMIC DNA]</scope>
    <source>
        <strain evidence="1 2">1225</strain>
    </source>
</reference>
<comment type="caution">
    <text evidence="1">The sequence shown here is derived from an EMBL/GenBank/DDBJ whole genome shotgun (WGS) entry which is preliminary data.</text>
</comment>
<organism evidence="1 2">
    <name type="scientific">Neorhizobium alkalisoli</name>
    <dbReference type="NCBI Taxonomy" id="528178"/>
    <lineage>
        <taxon>Bacteria</taxon>
        <taxon>Pseudomonadati</taxon>
        <taxon>Pseudomonadota</taxon>
        <taxon>Alphaproteobacteria</taxon>
        <taxon>Hyphomicrobiales</taxon>
        <taxon>Rhizobiaceae</taxon>
        <taxon>Rhizobium/Agrobacterium group</taxon>
        <taxon>Neorhizobium</taxon>
    </lineage>
</organism>
<dbReference type="Proteomes" id="UP000320653">
    <property type="component" value="Unassembled WGS sequence"/>
</dbReference>
<sequence>MCISVANPHAENRVAINHRHYLCVSRDYRFALSCEKRYNGIPLSQTSQSQFADDEGVAKQPVVLDYLAQFRVTLSKVVDPD</sequence>
<dbReference type="AlphaFoldDB" id="A0A561R9M6"/>
<proteinExistence type="predicted"/>
<keyword evidence="2" id="KW-1185">Reference proteome</keyword>
<dbReference type="EMBL" id="VIWP01000001">
    <property type="protein sequence ID" value="TWF59308.1"/>
    <property type="molecule type" value="Genomic_DNA"/>
</dbReference>
<accession>A0A561R9M6</accession>
<gene>
    <name evidence="1" type="ORF">FHW37_1011114</name>
</gene>
<evidence type="ECO:0000313" key="2">
    <source>
        <dbReference type="Proteomes" id="UP000320653"/>
    </source>
</evidence>